<organism evidence="4 5">
    <name type="scientific">Apiospora kogelbergensis</name>
    <dbReference type="NCBI Taxonomy" id="1337665"/>
    <lineage>
        <taxon>Eukaryota</taxon>
        <taxon>Fungi</taxon>
        <taxon>Dikarya</taxon>
        <taxon>Ascomycota</taxon>
        <taxon>Pezizomycotina</taxon>
        <taxon>Sordariomycetes</taxon>
        <taxon>Xylariomycetidae</taxon>
        <taxon>Amphisphaeriales</taxon>
        <taxon>Apiosporaceae</taxon>
        <taxon>Apiospora</taxon>
    </lineage>
</organism>
<name>A0AAW0QWV0_9PEZI</name>
<dbReference type="Pfam" id="PF03881">
    <property type="entry name" value="Fructosamin_kin"/>
    <property type="match status" value="1"/>
</dbReference>
<dbReference type="EC" id="2.7.1.172" evidence="1"/>
<comment type="caution">
    <text evidence="4">The sequence shown here is derived from an EMBL/GenBank/DDBJ whole genome shotgun (WGS) entry which is preliminary data.</text>
</comment>
<dbReference type="AlphaFoldDB" id="A0AAW0QWV0"/>
<protein>
    <recommendedName>
        <fullName evidence="1">protein-ribulosamine 3-kinase</fullName>
        <ecNumber evidence="1">2.7.1.172</ecNumber>
    </recommendedName>
</protein>
<proteinExistence type="predicted"/>
<comment type="catalytic activity">
    <reaction evidence="2">
        <text>N(6)-D-ribulosyl-L-lysyl-[protein] + ATP = N(6)-(3-O-phospho-D-ribulosyl)-L-lysyl-[protein] + ADP + H(+)</text>
        <dbReference type="Rhea" id="RHEA:48432"/>
        <dbReference type="Rhea" id="RHEA-COMP:12103"/>
        <dbReference type="Rhea" id="RHEA-COMP:12104"/>
        <dbReference type="ChEBI" id="CHEBI:15378"/>
        <dbReference type="ChEBI" id="CHEBI:30616"/>
        <dbReference type="ChEBI" id="CHEBI:90418"/>
        <dbReference type="ChEBI" id="CHEBI:90420"/>
        <dbReference type="ChEBI" id="CHEBI:456216"/>
        <dbReference type="EC" id="2.7.1.172"/>
    </reaction>
    <physiologicalReaction direction="left-to-right" evidence="2">
        <dbReference type="Rhea" id="RHEA:48433"/>
    </physiologicalReaction>
</comment>
<accession>A0AAW0QWV0</accession>
<dbReference type="Proteomes" id="UP001392437">
    <property type="component" value="Unassembled WGS sequence"/>
</dbReference>
<evidence type="ECO:0000313" key="5">
    <source>
        <dbReference type="Proteomes" id="UP001392437"/>
    </source>
</evidence>
<dbReference type="EMBL" id="JAQQWP010000006">
    <property type="protein sequence ID" value="KAK8114840.1"/>
    <property type="molecule type" value="Genomic_DNA"/>
</dbReference>
<dbReference type="InterPro" id="IPR016477">
    <property type="entry name" value="Fructo-/Ketosamine-3-kinase"/>
</dbReference>
<reference evidence="4 5" key="1">
    <citation type="submission" date="2023-01" db="EMBL/GenBank/DDBJ databases">
        <title>Analysis of 21 Apiospora genomes using comparative genomics revels a genus with tremendous synthesis potential of carbohydrate active enzymes and secondary metabolites.</title>
        <authorList>
            <person name="Sorensen T."/>
        </authorList>
    </citation>
    <scope>NUCLEOTIDE SEQUENCE [LARGE SCALE GENOMIC DNA]</scope>
    <source>
        <strain evidence="4 5">CBS 117206</strain>
    </source>
</reference>
<gene>
    <name evidence="4" type="ORF">PG999_006909</name>
</gene>
<evidence type="ECO:0000313" key="4">
    <source>
        <dbReference type="EMBL" id="KAK8114840.1"/>
    </source>
</evidence>
<dbReference type="Gene3D" id="3.90.1200.10">
    <property type="match status" value="1"/>
</dbReference>
<dbReference type="SUPFAM" id="SSF56112">
    <property type="entry name" value="Protein kinase-like (PK-like)"/>
    <property type="match status" value="1"/>
</dbReference>
<feature type="region of interest" description="Disordered" evidence="3">
    <location>
        <begin position="120"/>
        <end position="141"/>
    </location>
</feature>
<evidence type="ECO:0000256" key="1">
    <source>
        <dbReference type="ARBA" id="ARBA00011961"/>
    </source>
</evidence>
<sequence length="356" mass="40260">MATVAVGDGPKVVNVPEIVVPSHQGNFPLDSAVVEVQWNSKLTLLCFQALPKGDTLISAERYGNSAWSSTARITVQKEDGRLHDYFAKIITGELAEARVLGEYSCMLELWKTMPSIAPSHEPTGDATAWKPPATSSIDHRPPDAVKLGAKIAELHRVSKSPTGQFGFHVTPYDGKLPLVADWDPSWASFYGKLLQGVYQHDVGVNGYWKELDDAMELTLTKVVPRLLGPLEEDGRTVKPCLIHGDLWEENIGTEIRTGELYIYDSCAYYAHHEMAIGMWRVDHHHMKAKEYRNHYFQNYEPDEPVEECDDRNRLYAIKERIMYSAHVPGSKAREQALEDMLYLIEQYVEEEETPML</sequence>
<dbReference type="GO" id="GO:0102193">
    <property type="term" value="F:protein-ribulosamine 3-kinase activity"/>
    <property type="evidence" value="ECO:0007669"/>
    <property type="project" value="UniProtKB-EC"/>
</dbReference>
<dbReference type="PANTHER" id="PTHR12149:SF8">
    <property type="entry name" value="PROTEIN-RIBULOSAMINE 3-KINASE"/>
    <property type="match status" value="1"/>
</dbReference>
<dbReference type="InterPro" id="IPR011009">
    <property type="entry name" value="Kinase-like_dom_sf"/>
</dbReference>
<keyword evidence="5" id="KW-1185">Reference proteome</keyword>
<evidence type="ECO:0000256" key="2">
    <source>
        <dbReference type="ARBA" id="ARBA00048655"/>
    </source>
</evidence>
<evidence type="ECO:0000256" key="3">
    <source>
        <dbReference type="SAM" id="MobiDB-lite"/>
    </source>
</evidence>
<dbReference type="PANTHER" id="PTHR12149">
    <property type="entry name" value="FRUCTOSAMINE 3 KINASE-RELATED PROTEIN"/>
    <property type="match status" value="1"/>
</dbReference>